<dbReference type="Gene3D" id="2.10.109.10">
    <property type="entry name" value="Umud Fragment, subunit A"/>
    <property type="match status" value="1"/>
</dbReference>
<keyword evidence="17" id="KW-1185">Reference proteome</keyword>
<evidence type="ECO:0000256" key="3">
    <source>
        <dbReference type="ARBA" id="ARBA00009370"/>
    </source>
</evidence>
<dbReference type="InterPro" id="IPR019766">
    <property type="entry name" value="Sign_pep_all-beta_subdom"/>
</dbReference>
<feature type="active site" evidence="12">
    <location>
        <position position="94"/>
    </location>
</feature>
<protein>
    <recommendedName>
        <fullName evidence="5 13">Signal peptidase I</fullName>
        <ecNumber evidence="4 13">3.4.21.89</ecNumber>
    </recommendedName>
</protein>
<name>G4QG51_GLANF</name>
<comment type="subcellular location">
    <subcellularLocation>
        <location evidence="2">Cell membrane</location>
        <topology evidence="2">Multi-pass membrane protein</topology>
    </subcellularLocation>
    <subcellularLocation>
        <location evidence="14">Membrane</location>
        <topology evidence="14">Multi-pass membrane protein</topology>
    </subcellularLocation>
</comment>
<dbReference type="InterPro" id="IPR019756">
    <property type="entry name" value="Pept_S26A_signal_pept_1_Ser-AS"/>
</dbReference>
<dbReference type="HOGENOM" id="CLU_028723_1_1_6"/>
<dbReference type="RefSeq" id="WP_014108092.1">
    <property type="nucleotide sequence ID" value="NC_016041.1"/>
</dbReference>
<dbReference type="MEROPS" id="S26.001"/>
<evidence type="ECO:0000256" key="9">
    <source>
        <dbReference type="ARBA" id="ARBA00022801"/>
    </source>
</evidence>
<dbReference type="NCBIfam" id="TIGR02227">
    <property type="entry name" value="sigpep_I_bact"/>
    <property type="match status" value="1"/>
</dbReference>
<dbReference type="STRING" id="1085623.GNIT_1086"/>
<evidence type="ECO:0000313" key="17">
    <source>
        <dbReference type="Proteomes" id="UP000009282"/>
    </source>
</evidence>
<dbReference type="Gene3D" id="2.170.230.10">
    <property type="match status" value="1"/>
</dbReference>
<keyword evidence="6" id="KW-1003">Cell membrane</keyword>
<dbReference type="OrthoDB" id="9815782at2"/>
<keyword evidence="7 13" id="KW-0645">Protease</keyword>
<evidence type="ECO:0000256" key="1">
    <source>
        <dbReference type="ARBA" id="ARBA00000677"/>
    </source>
</evidence>
<evidence type="ECO:0000256" key="10">
    <source>
        <dbReference type="ARBA" id="ARBA00022989"/>
    </source>
</evidence>
<dbReference type="GO" id="GO:0006465">
    <property type="term" value="P:signal peptide processing"/>
    <property type="evidence" value="ECO:0007669"/>
    <property type="project" value="InterPro"/>
</dbReference>
<keyword evidence="10 13" id="KW-1133">Transmembrane helix</keyword>
<dbReference type="InterPro" id="IPR019757">
    <property type="entry name" value="Pept_S26A_signal_pept_1_Lys-AS"/>
</dbReference>
<dbReference type="EC" id="3.4.21.89" evidence="4 13"/>
<dbReference type="GO" id="GO:0005886">
    <property type="term" value="C:plasma membrane"/>
    <property type="evidence" value="ECO:0007669"/>
    <property type="project" value="UniProtKB-SubCell"/>
</dbReference>
<evidence type="ECO:0000256" key="7">
    <source>
        <dbReference type="ARBA" id="ARBA00022670"/>
    </source>
</evidence>
<dbReference type="KEGG" id="gni:GNIT_1086"/>
<dbReference type="CDD" id="cd06530">
    <property type="entry name" value="S26_SPase_I"/>
    <property type="match status" value="1"/>
</dbReference>
<dbReference type="InterPro" id="IPR000223">
    <property type="entry name" value="Pept_S26A_signal_pept_1"/>
</dbReference>
<dbReference type="SUPFAM" id="SSF51306">
    <property type="entry name" value="LexA/Signal peptidase"/>
    <property type="match status" value="1"/>
</dbReference>
<evidence type="ECO:0000256" key="8">
    <source>
        <dbReference type="ARBA" id="ARBA00022692"/>
    </source>
</evidence>
<dbReference type="InterPro" id="IPR036286">
    <property type="entry name" value="LexA/Signal_pep-like_sf"/>
</dbReference>
<evidence type="ECO:0000256" key="13">
    <source>
        <dbReference type="RuleBase" id="RU003993"/>
    </source>
</evidence>
<dbReference type="eggNOG" id="COG0681">
    <property type="taxonomic scope" value="Bacteria"/>
</dbReference>
<evidence type="ECO:0000256" key="12">
    <source>
        <dbReference type="PIRSR" id="PIRSR600223-1"/>
    </source>
</evidence>
<accession>G4QG51</accession>
<gene>
    <name evidence="16" type="primary">lepB</name>
    <name evidence="16" type="ordered locus">GNIT_1086</name>
</gene>
<sequence length="309" mass="35110">MANYFAIFLVAMTAITGFIWLVDAMFFAPKRKVIALEERRAILGDESIIELVGEEADPNLPALVDNAKQFFPIFALVMVFRSFLYEPFQIPSGSMMPTLLVGDFILVEKFSYGIKDPIFRTKLIETGEPERGDVVVFKFPSDPNVDFIKRVVGLPGDRVIYRNKQLYITEACNGQQPCPTEKMVTQIYTGRTDFISRGAYLEEYTEGLGTKQHSLLRNPRAIDPVARYEPKQPGTAINEWIVPENSYFVMGDNRDNSEDGRYWGFVPDANLVGEAVLIWVSFEFDRAPEDFLPTWLPSGIRFERSGTIN</sequence>
<dbReference type="PROSITE" id="PS00501">
    <property type="entry name" value="SPASE_I_1"/>
    <property type="match status" value="1"/>
</dbReference>
<feature type="active site" evidence="12">
    <location>
        <position position="149"/>
    </location>
</feature>
<dbReference type="EMBL" id="CP003060">
    <property type="protein sequence ID" value="AEP29218.1"/>
    <property type="molecule type" value="Genomic_DNA"/>
</dbReference>
<feature type="domain" description="Peptidase S26" evidence="15">
    <location>
        <begin position="66"/>
        <end position="279"/>
    </location>
</feature>
<dbReference type="GO" id="GO:0004252">
    <property type="term" value="F:serine-type endopeptidase activity"/>
    <property type="evidence" value="ECO:0007669"/>
    <property type="project" value="InterPro"/>
</dbReference>
<evidence type="ECO:0000259" key="15">
    <source>
        <dbReference type="Pfam" id="PF10502"/>
    </source>
</evidence>
<proteinExistence type="inferred from homology"/>
<dbReference type="PRINTS" id="PR00727">
    <property type="entry name" value="LEADERPTASE"/>
</dbReference>
<feature type="transmembrane region" description="Helical" evidence="13">
    <location>
        <begin position="6"/>
        <end position="28"/>
    </location>
</feature>
<organism evidence="16 17">
    <name type="scientific">Glaciecola nitratireducens (strain JCM 12485 / KCTC 12276 / FR1064)</name>
    <dbReference type="NCBI Taxonomy" id="1085623"/>
    <lineage>
        <taxon>Bacteria</taxon>
        <taxon>Pseudomonadati</taxon>
        <taxon>Pseudomonadota</taxon>
        <taxon>Gammaproteobacteria</taxon>
        <taxon>Alteromonadales</taxon>
        <taxon>Alteromonadaceae</taxon>
        <taxon>Brumicola</taxon>
    </lineage>
</organism>
<evidence type="ECO:0000256" key="11">
    <source>
        <dbReference type="ARBA" id="ARBA00023136"/>
    </source>
</evidence>
<comment type="caution">
    <text evidence="14">Lacks conserved residue(s) required for the propagation of feature annotation.</text>
</comment>
<reference evidence="16 17" key="1">
    <citation type="journal article" date="2011" name="J. Bacteriol.">
        <title>Complete genome sequence of seawater bacterium Glaciecola nitratireducens FR1064T.</title>
        <authorList>
            <person name="Bian F."/>
            <person name="Qin Q.L."/>
            <person name="Xie B.B."/>
            <person name="Shu Y.L."/>
            <person name="Zhang X.Y."/>
            <person name="Yu Y."/>
            <person name="Chen B."/>
            <person name="Chen X.L."/>
            <person name="Zhou B.C."/>
            <person name="Zhang Y.Z."/>
        </authorList>
    </citation>
    <scope>NUCLEOTIDE SEQUENCE [LARGE SCALE GENOMIC DNA]</scope>
    <source>
        <strain evidence="17">JCM 12485 / KCTC 12276 / FR1064</strain>
    </source>
</reference>
<dbReference type="PROSITE" id="PS00760">
    <property type="entry name" value="SPASE_I_2"/>
    <property type="match status" value="1"/>
</dbReference>
<evidence type="ECO:0000256" key="4">
    <source>
        <dbReference type="ARBA" id="ARBA00013208"/>
    </source>
</evidence>
<dbReference type="PANTHER" id="PTHR43390">
    <property type="entry name" value="SIGNAL PEPTIDASE I"/>
    <property type="match status" value="1"/>
</dbReference>
<dbReference type="PANTHER" id="PTHR43390:SF1">
    <property type="entry name" value="CHLOROPLAST PROCESSING PEPTIDASE"/>
    <property type="match status" value="1"/>
</dbReference>
<dbReference type="Proteomes" id="UP000009282">
    <property type="component" value="Chromosome"/>
</dbReference>
<keyword evidence="11 13" id="KW-0472">Membrane</keyword>
<evidence type="ECO:0000256" key="6">
    <source>
        <dbReference type="ARBA" id="ARBA00022475"/>
    </source>
</evidence>
<dbReference type="Pfam" id="PF10502">
    <property type="entry name" value="Peptidase_S26"/>
    <property type="match status" value="1"/>
</dbReference>
<dbReference type="InterPro" id="IPR019758">
    <property type="entry name" value="Pept_S26A_signal_pept_1_CS"/>
</dbReference>
<keyword evidence="9 13" id="KW-0378">Hydrolase</keyword>
<dbReference type="GO" id="GO:0009003">
    <property type="term" value="F:signal peptidase activity"/>
    <property type="evidence" value="ECO:0007669"/>
    <property type="project" value="UniProtKB-EC"/>
</dbReference>
<evidence type="ECO:0000256" key="14">
    <source>
        <dbReference type="RuleBase" id="RU362042"/>
    </source>
</evidence>
<comment type="similarity">
    <text evidence="3 14">Belongs to the peptidase S26 family.</text>
</comment>
<dbReference type="InterPro" id="IPR019533">
    <property type="entry name" value="Peptidase_S26"/>
</dbReference>
<comment type="catalytic activity">
    <reaction evidence="1 13">
        <text>Cleavage of hydrophobic, N-terminal signal or leader sequences from secreted and periplasmic proteins.</text>
        <dbReference type="EC" id="3.4.21.89"/>
    </reaction>
</comment>
<evidence type="ECO:0000313" key="16">
    <source>
        <dbReference type="EMBL" id="AEP29218.1"/>
    </source>
</evidence>
<keyword evidence="8 13" id="KW-0812">Transmembrane</keyword>
<evidence type="ECO:0000256" key="2">
    <source>
        <dbReference type="ARBA" id="ARBA00004651"/>
    </source>
</evidence>
<dbReference type="AlphaFoldDB" id="G4QG51"/>
<dbReference type="PROSITE" id="PS00761">
    <property type="entry name" value="SPASE_I_3"/>
    <property type="match status" value="1"/>
</dbReference>
<evidence type="ECO:0000256" key="5">
    <source>
        <dbReference type="ARBA" id="ARBA00019232"/>
    </source>
</evidence>